<dbReference type="AlphaFoldDB" id="A0A813HZF8"/>
<dbReference type="EMBL" id="CAJNNV010033383">
    <property type="protein sequence ID" value="CAE8643528.1"/>
    <property type="molecule type" value="Genomic_DNA"/>
</dbReference>
<feature type="region of interest" description="Disordered" evidence="1">
    <location>
        <begin position="1"/>
        <end position="31"/>
    </location>
</feature>
<name>A0A813HZF8_POLGL</name>
<accession>A0A813HZF8</accession>
<organism evidence="2 3">
    <name type="scientific">Polarella glacialis</name>
    <name type="common">Dinoflagellate</name>
    <dbReference type="NCBI Taxonomy" id="89957"/>
    <lineage>
        <taxon>Eukaryota</taxon>
        <taxon>Sar</taxon>
        <taxon>Alveolata</taxon>
        <taxon>Dinophyceae</taxon>
        <taxon>Suessiales</taxon>
        <taxon>Suessiaceae</taxon>
        <taxon>Polarella</taxon>
    </lineage>
</organism>
<protein>
    <submittedName>
        <fullName evidence="2">Uncharacterized protein</fullName>
    </submittedName>
</protein>
<evidence type="ECO:0000313" key="3">
    <source>
        <dbReference type="Proteomes" id="UP000654075"/>
    </source>
</evidence>
<evidence type="ECO:0000313" key="2">
    <source>
        <dbReference type="EMBL" id="CAE8643528.1"/>
    </source>
</evidence>
<reference evidence="2" key="1">
    <citation type="submission" date="2021-02" db="EMBL/GenBank/DDBJ databases">
        <authorList>
            <person name="Dougan E. K."/>
            <person name="Rhodes N."/>
            <person name="Thang M."/>
            <person name="Chan C."/>
        </authorList>
    </citation>
    <scope>NUCLEOTIDE SEQUENCE</scope>
</reference>
<evidence type="ECO:0000256" key="1">
    <source>
        <dbReference type="SAM" id="MobiDB-lite"/>
    </source>
</evidence>
<keyword evidence="3" id="KW-1185">Reference proteome</keyword>
<dbReference type="Proteomes" id="UP000654075">
    <property type="component" value="Unassembled WGS sequence"/>
</dbReference>
<sequence>MLATEEEANQSADTSTEKKEEEREALRRSATKLARSIEDEAAELANLEEEKVCSMRQSYEALRNETEAEMRDVAEAASQAASHAKQAAQRTAALVRWAGHENGTDGTQESEAQLRVVERQRREFEELTEDSLRRAGRTLE</sequence>
<comment type="caution">
    <text evidence="2">The sequence shown here is derived from an EMBL/GenBank/DDBJ whole genome shotgun (WGS) entry which is preliminary data.</text>
</comment>
<proteinExistence type="predicted"/>
<gene>
    <name evidence="2" type="ORF">PGLA1383_LOCUS57850</name>
</gene>
<feature type="compositionally biased region" description="Basic and acidic residues" evidence="1">
    <location>
        <begin position="15"/>
        <end position="27"/>
    </location>
</feature>